<feature type="domain" description="Integrase catalytic" evidence="2">
    <location>
        <begin position="676"/>
        <end position="834"/>
    </location>
</feature>
<evidence type="ECO:0000256" key="1">
    <source>
        <dbReference type="SAM" id="MobiDB-lite"/>
    </source>
</evidence>
<protein>
    <recommendedName>
        <fullName evidence="2">Integrase catalytic domain-containing protein</fullName>
    </recommendedName>
</protein>
<dbReference type="GO" id="GO:0015074">
    <property type="term" value="P:DNA integration"/>
    <property type="evidence" value="ECO:0007669"/>
    <property type="project" value="InterPro"/>
</dbReference>
<name>A0A1A8A9C0_NOTFU</name>
<feature type="compositionally biased region" description="Basic and acidic residues" evidence="1">
    <location>
        <begin position="123"/>
        <end position="147"/>
    </location>
</feature>
<dbReference type="EMBL" id="HADY01012621">
    <property type="protein sequence ID" value="SBP51106.1"/>
    <property type="molecule type" value="Transcribed_RNA"/>
</dbReference>
<dbReference type="PANTHER" id="PTHR37984">
    <property type="entry name" value="PROTEIN CBG26694"/>
    <property type="match status" value="1"/>
</dbReference>
<accession>A0A1A8A9C0</accession>
<gene>
    <name evidence="3" type="primary">Nfu_g_1_025635</name>
</gene>
<reference evidence="3" key="1">
    <citation type="submission" date="2016-05" db="EMBL/GenBank/DDBJ databases">
        <authorList>
            <person name="Lavstsen T."/>
            <person name="Jespersen J.S."/>
        </authorList>
    </citation>
    <scope>NUCLEOTIDE SEQUENCE</scope>
    <source>
        <tissue evidence="3">Brain</tissue>
    </source>
</reference>
<evidence type="ECO:0000259" key="2">
    <source>
        <dbReference type="PROSITE" id="PS50994"/>
    </source>
</evidence>
<dbReference type="InterPro" id="IPR012337">
    <property type="entry name" value="RNaseH-like_sf"/>
</dbReference>
<dbReference type="InterPro" id="IPR050951">
    <property type="entry name" value="Retrovirus_Pol_polyprotein"/>
</dbReference>
<dbReference type="SUPFAM" id="SSF53098">
    <property type="entry name" value="Ribonuclease H-like"/>
    <property type="match status" value="2"/>
</dbReference>
<dbReference type="Gene3D" id="3.30.420.10">
    <property type="entry name" value="Ribonuclease H-like superfamily/Ribonuclease H"/>
    <property type="match status" value="1"/>
</dbReference>
<dbReference type="PANTHER" id="PTHR37984:SF5">
    <property type="entry name" value="PROTEIN NYNRIN-LIKE"/>
    <property type="match status" value="1"/>
</dbReference>
<feature type="compositionally biased region" description="Basic and acidic residues" evidence="1">
    <location>
        <begin position="411"/>
        <end position="431"/>
    </location>
</feature>
<dbReference type="AlphaFoldDB" id="A0A1A8A9C0"/>
<evidence type="ECO:0000313" key="3">
    <source>
        <dbReference type="EMBL" id="SBP51106.1"/>
    </source>
</evidence>
<organism evidence="3">
    <name type="scientific">Nothobranchius furzeri</name>
    <name type="common">Turquoise killifish</name>
    <dbReference type="NCBI Taxonomy" id="105023"/>
    <lineage>
        <taxon>Eukaryota</taxon>
        <taxon>Metazoa</taxon>
        <taxon>Chordata</taxon>
        <taxon>Craniata</taxon>
        <taxon>Vertebrata</taxon>
        <taxon>Euteleostomi</taxon>
        <taxon>Actinopterygii</taxon>
        <taxon>Neopterygii</taxon>
        <taxon>Teleostei</taxon>
        <taxon>Neoteleostei</taxon>
        <taxon>Acanthomorphata</taxon>
        <taxon>Ovalentaria</taxon>
        <taxon>Atherinomorphae</taxon>
        <taxon>Cyprinodontiformes</taxon>
        <taxon>Nothobranchiidae</taxon>
        <taxon>Nothobranchius</taxon>
    </lineage>
</organism>
<feature type="region of interest" description="Disordered" evidence="1">
    <location>
        <begin position="118"/>
        <end position="158"/>
    </location>
</feature>
<feature type="non-terminal residue" evidence="3">
    <location>
        <position position="854"/>
    </location>
</feature>
<proteinExistence type="predicted"/>
<feature type="region of interest" description="Disordered" evidence="1">
    <location>
        <begin position="349"/>
        <end position="432"/>
    </location>
</feature>
<reference evidence="3" key="2">
    <citation type="submission" date="2016-06" db="EMBL/GenBank/DDBJ databases">
        <title>The genome of a short-lived fish provides insights into sex chromosome evolution and the genetic control of aging.</title>
        <authorList>
            <person name="Reichwald K."/>
            <person name="Felder M."/>
            <person name="Petzold A."/>
            <person name="Koch P."/>
            <person name="Groth M."/>
            <person name="Platzer M."/>
        </authorList>
    </citation>
    <scope>NUCLEOTIDE SEQUENCE</scope>
    <source>
        <tissue evidence="3">Brain</tissue>
    </source>
</reference>
<sequence length="854" mass="94630">MYSAMAEFVVQQANSRTIYFLSRSKNEAIQMRQALCNRLGITELQAEMYRRRAAVEMSDSWDEAQSVPTAPPLYPALRGEFPVSPGSESGFPPPPPNPPDAVRPAQWNPFLHVQTPSQVPMRGAERSPTEQHVAAWDKDETQRRSGAERTPNPIPFPPLEPHSPAAPPNHVMIGQEPVIILSGEKIDAEIREEDVLIFLKDPQSSASTTSSLSSLRRLLGAESRSSMIPLVDRNYEAGEITTLLDKQLGNLEGRVSAISIINVDPHNPDISFHQAWERVVSEALDLGARRLVFKLNNKPQVCRINEAYGAGLVIYSEASSRLGDIPVVILVDKSALPRVEKKVKHWFEARDRSSESEAESEEEQGSQLVVRGTPKGKLRSECGSQQKCSTRIPGGKTPEKVSWLSPVTAHEQGENRENVEQQPQRAEKGDETNPIVYGIRGLNKKSRPVQMKYYDPQAPPNIGPVRPVPEPGRGQFAINTEGDQNYAGEEAENPFPDWYPVDGFTASAIQAAKRIFPILANPQIHVEGETKLKPDRKEVVKAIKPEAVYYTDGSKKTADADFCKWGFVRLLKDRKYQQAGQTVGSAQTAELTAVVMALADASFLQNRSAAADEELVTFAHKNYGHVGVLRLREIFKKENISVPKLKELTARVKATCESCKVKGGAQPVIYDHLPIMCDVPGVHFSTDVGECASRGVNGHKFFLVIKDNGPGDQSKIIPLKRVTGNTVSMALSLHLPLTCESLRSDGGPEFKNDKVSCLLESRGIRHIFSIPYESHTNGIAERAVRTIKNHILTNLSSRWDTPEGVSELNVILNRTKLKRAEKKTNPEHVSVLQKGERIWVKRGPVRKGDCIKHN</sequence>
<dbReference type="InterPro" id="IPR001584">
    <property type="entry name" value="Integrase_cat-core"/>
</dbReference>
<dbReference type="PROSITE" id="PS50994">
    <property type="entry name" value="INTEGRASE"/>
    <property type="match status" value="1"/>
</dbReference>
<dbReference type="InterPro" id="IPR036397">
    <property type="entry name" value="RNaseH_sf"/>
</dbReference>
<dbReference type="GO" id="GO:0003676">
    <property type="term" value="F:nucleic acid binding"/>
    <property type="evidence" value="ECO:0007669"/>
    <property type="project" value="InterPro"/>
</dbReference>